<dbReference type="Proteomes" id="UP000789405">
    <property type="component" value="Unassembled WGS sequence"/>
</dbReference>
<accession>A0A9N9PH26</accession>
<evidence type="ECO:0000313" key="2">
    <source>
        <dbReference type="Proteomes" id="UP000789405"/>
    </source>
</evidence>
<comment type="caution">
    <text evidence="1">The sequence shown here is derived from an EMBL/GenBank/DDBJ whole genome shotgun (WGS) entry which is preliminary data.</text>
</comment>
<gene>
    <name evidence="1" type="ORF">DERYTH_LOCUS26149</name>
</gene>
<reference evidence="1" key="1">
    <citation type="submission" date="2021-06" db="EMBL/GenBank/DDBJ databases">
        <authorList>
            <person name="Kallberg Y."/>
            <person name="Tangrot J."/>
            <person name="Rosling A."/>
        </authorList>
    </citation>
    <scope>NUCLEOTIDE SEQUENCE</scope>
    <source>
        <strain evidence="1">MA453B</strain>
    </source>
</reference>
<name>A0A9N9PH26_9GLOM</name>
<dbReference type="AlphaFoldDB" id="A0A9N9PH26"/>
<organism evidence="1 2">
    <name type="scientific">Dentiscutata erythropus</name>
    <dbReference type="NCBI Taxonomy" id="1348616"/>
    <lineage>
        <taxon>Eukaryota</taxon>
        <taxon>Fungi</taxon>
        <taxon>Fungi incertae sedis</taxon>
        <taxon>Mucoromycota</taxon>
        <taxon>Glomeromycotina</taxon>
        <taxon>Glomeromycetes</taxon>
        <taxon>Diversisporales</taxon>
        <taxon>Gigasporaceae</taxon>
        <taxon>Dentiscutata</taxon>
    </lineage>
</organism>
<dbReference type="EMBL" id="CAJVPY010052886">
    <property type="protein sequence ID" value="CAG8815675.1"/>
    <property type="molecule type" value="Genomic_DNA"/>
</dbReference>
<proteinExistence type="predicted"/>
<feature type="non-terminal residue" evidence="1">
    <location>
        <position position="128"/>
    </location>
</feature>
<protein>
    <submittedName>
        <fullName evidence="1">3202_t:CDS:1</fullName>
    </submittedName>
</protein>
<sequence>ISSVPTDIEKSPFGSLKQGNDSIMDFYRKVKKYYKLLRNVEELHLKNHFIHTLTITTNMSDKKIPVSTQANLSINGKCLKNVFIAGLNSDNQPVAEKYGEGLPLEKLVKLLIRNEISAKFDSPPPYHP</sequence>
<evidence type="ECO:0000313" key="1">
    <source>
        <dbReference type="EMBL" id="CAG8815675.1"/>
    </source>
</evidence>
<keyword evidence="2" id="KW-1185">Reference proteome</keyword>